<accession>A0ACB8UEG1</accession>
<dbReference type="Proteomes" id="UP001055072">
    <property type="component" value="Unassembled WGS sequence"/>
</dbReference>
<protein>
    <submittedName>
        <fullName evidence="1">PIN domain-containing protein</fullName>
    </submittedName>
</protein>
<comment type="caution">
    <text evidence="1">The sequence shown here is derived from an EMBL/GenBank/DDBJ whole genome shotgun (WGS) entry which is preliminary data.</text>
</comment>
<gene>
    <name evidence="1" type="ORF">BDY19DRAFT_925900</name>
</gene>
<keyword evidence="2" id="KW-1185">Reference proteome</keyword>
<reference evidence="1" key="1">
    <citation type="journal article" date="2021" name="Environ. Microbiol.">
        <title>Gene family expansions and transcriptome signatures uncover fungal adaptations to wood decay.</title>
        <authorList>
            <person name="Hage H."/>
            <person name="Miyauchi S."/>
            <person name="Viragh M."/>
            <person name="Drula E."/>
            <person name="Min B."/>
            <person name="Chaduli D."/>
            <person name="Navarro D."/>
            <person name="Favel A."/>
            <person name="Norest M."/>
            <person name="Lesage-Meessen L."/>
            <person name="Balint B."/>
            <person name="Merenyi Z."/>
            <person name="de Eugenio L."/>
            <person name="Morin E."/>
            <person name="Martinez A.T."/>
            <person name="Baldrian P."/>
            <person name="Stursova M."/>
            <person name="Martinez M.J."/>
            <person name="Novotny C."/>
            <person name="Magnuson J.K."/>
            <person name="Spatafora J.W."/>
            <person name="Maurice S."/>
            <person name="Pangilinan J."/>
            <person name="Andreopoulos W."/>
            <person name="LaButti K."/>
            <person name="Hundley H."/>
            <person name="Na H."/>
            <person name="Kuo A."/>
            <person name="Barry K."/>
            <person name="Lipzen A."/>
            <person name="Henrissat B."/>
            <person name="Riley R."/>
            <person name="Ahrendt S."/>
            <person name="Nagy L.G."/>
            <person name="Grigoriev I.V."/>
            <person name="Martin F."/>
            <person name="Rosso M.N."/>
        </authorList>
    </citation>
    <scope>NUCLEOTIDE SEQUENCE</scope>
    <source>
        <strain evidence="1">CBS 384.51</strain>
    </source>
</reference>
<evidence type="ECO:0000313" key="2">
    <source>
        <dbReference type="Proteomes" id="UP001055072"/>
    </source>
</evidence>
<sequence>MSRSASSSNGQEFYPANIDSSKHGDDTLSRITTIANDVEMHESQPIRGSVMGYLVLDTNVLIDDLNVLRDFSEDLDKVPALPISMKIIVPNSVLSELDGLKKREGLSWFARTASTLILRKIQERKTWKVQAYTETVGRKPLNHEQDRVQDISIFDCCCFFRTKGSVALMTNDVNLRTLCENEEERIHTIAPGKRQMSSRELAYELFGDNVDLNLFRGLENKPKYGPARSSKSHRLARTEAPRADDDSDGMDVDEDVPSPLDNYIPSHALDALHLQIIDHFTIVLKELAKLVREKSGEAGPPSQSQYAPAHRRKDFSAWTVRDCLEYLGTKKVLRPSQPPLRTFLLRRNEDREWRRGQDWPRQAWINAIEALEDIGNIFEDDLVLLSVRELWPHIYDVFSTPLRPTGI</sequence>
<name>A0ACB8UEG1_9APHY</name>
<proteinExistence type="predicted"/>
<evidence type="ECO:0000313" key="1">
    <source>
        <dbReference type="EMBL" id="KAI0092733.1"/>
    </source>
</evidence>
<dbReference type="EMBL" id="MU274903">
    <property type="protein sequence ID" value="KAI0092733.1"/>
    <property type="molecule type" value="Genomic_DNA"/>
</dbReference>
<organism evidence="1 2">
    <name type="scientific">Irpex rosettiformis</name>
    <dbReference type="NCBI Taxonomy" id="378272"/>
    <lineage>
        <taxon>Eukaryota</taxon>
        <taxon>Fungi</taxon>
        <taxon>Dikarya</taxon>
        <taxon>Basidiomycota</taxon>
        <taxon>Agaricomycotina</taxon>
        <taxon>Agaricomycetes</taxon>
        <taxon>Polyporales</taxon>
        <taxon>Irpicaceae</taxon>
        <taxon>Irpex</taxon>
    </lineage>
</organism>